<sequence length="519" mass="56610">MSTILEMREITKEFPGVKALAGVSLDVTEGEIHAICGENGAGKSTLMKVLSGVYPHGTYSGDIVLDGKAAEFGSINDSEAEGIVIIHQELALVPYLSVAENIFLGNERRGRGGLIDWNQANSEALALLRRVGLDENPVTPVNQLGVGKQQLIEIAKALSKKVRLLILDEPTAALNDTDSEHLLGLLRGLKDQGITSIIISHKLNEIAEIADRTTIIRDGKTIETIDMSDPSSTQERIIRGMVGRDLEHRFPERSSVVGDEVLRVEDWTVFHPTQVGRKVIDNASFTVRAGEVVGIAGLMGAGRTELAMSVFGRSYGRNISGRLYKDGKQIQARSVAEAIDHHIAYATEDRKVYGLNLIEDIRRNISSAGLGKLAPRGWVNGNEELRVAEEYRRSLNIKAPNVTSVVGQLSGGNQQKVVLSKWLYTEPDVLILDEPTRGIDVGAKFEIYTIINKMVAAGKAVVVISSELPELLGTCDRIYTLAFGRITGEVPVADATQERLMELMTIERDQPMPTKEDAS</sequence>
<dbReference type="InterPro" id="IPR003439">
    <property type="entry name" value="ABC_transporter-like_ATP-bd"/>
</dbReference>
<dbReference type="CDD" id="cd03215">
    <property type="entry name" value="ABC_Carb_Monos_II"/>
    <property type="match status" value="1"/>
</dbReference>
<dbReference type="InterPro" id="IPR003593">
    <property type="entry name" value="AAA+_ATPase"/>
</dbReference>
<reference evidence="10 11" key="1">
    <citation type="journal article" date="2019" name="Int. J. Syst. Evol. Microbiol.">
        <title>The Global Catalogue of Microorganisms (GCM) 10K type strain sequencing project: providing services to taxonomists for standard genome sequencing and annotation.</title>
        <authorList>
            <consortium name="The Broad Institute Genomics Platform"/>
            <consortium name="The Broad Institute Genome Sequencing Center for Infectious Disease"/>
            <person name="Wu L."/>
            <person name="Ma J."/>
        </authorList>
    </citation>
    <scope>NUCLEOTIDE SEQUENCE [LARGE SCALE GENOMIC DNA]</scope>
    <source>
        <strain evidence="10 11">JCM 15589</strain>
    </source>
</reference>
<evidence type="ECO:0000256" key="7">
    <source>
        <dbReference type="ARBA" id="ARBA00022967"/>
    </source>
</evidence>
<feature type="domain" description="ABC transporter" evidence="9">
    <location>
        <begin position="262"/>
        <end position="508"/>
    </location>
</feature>
<dbReference type="NCBIfam" id="NF040905">
    <property type="entry name" value="GguA"/>
    <property type="match status" value="1"/>
</dbReference>
<keyword evidence="1" id="KW-0813">Transport</keyword>
<dbReference type="Pfam" id="PF00005">
    <property type="entry name" value="ABC_tran"/>
    <property type="match status" value="2"/>
</dbReference>
<evidence type="ECO:0000259" key="9">
    <source>
        <dbReference type="PROSITE" id="PS50893"/>
    </source>
</evidence>
<dbReference type="GO" id="GO:0005524">
    <property type="term" value="F:ATP binding"/>
    <property type="evidence" value="ECO:0007669"/>
    <property type="project" value="UniProtKB-KW"/>
</dbReference>
<dbReference type="PROSITE" id="PS50893">
    <property type="entry name" value="ABC_TRANSPORTER_2"/>
    <property type="match status" value="2"/>
</dbReference>
<accession>A0ABN2IZ06</accession>
<dbReference type="SUPFAM" id="SSF52540">
    <property type="entry name" value="P-loop containing nucleoside triphosphate hydrolases"/>
    <property type="match status" value="2"/>
</dbReference>
<dbReference type="RefSeq" id="WP_344245875.1">
    <property type="nucleotide sequence ID" value="NZ_BAAAPM010000003.1"/>
</dbReference>
<evidence type="ECO:0000256" key="6">
    <source>
        <dbReference type="ARBA" id="ARBA00022840"/>
    </source>
</evidence>
<evidence type="ECO:0000256" key="3">
    <source>
        <dbReference type="ARBA" id="ARBA00022597"/>
    </source>
</evidence>
<dbReference type="InterPro" id="IPR027417">
    <property type="entry name" value="P-loop_NTPase"/>
</dbReference>
<keyword evidence="11" id="KW-1185">Reference proteome</keyword>
<keyword evidence="6 10" id="KW-0067">ATP-binding</keyword>
<dbReference type="PANTHER" id="PTHR43790:SF1">
    <property type="entry name" value="XYLOSE IMPORT ATP-BINDING PROTEIN XYLG"/>
    <property type="match status" value="1"/>
</dbReference>
<keyword evidence="2" id="KW-1003">Cell membrane</keyword>
<dbReference type="InterPro" id="IPR050107">
    <property type="entry name" value="ABC_carbohydrate_import_ATPase"/>
</dbReference>
<dbReference type="InterPro" id="IPR053466">
    <property type="entry name" value="L-arabinose_ABC_transporter"/>
</dbReference>
<name>A0ABN2IZ06_9MICO</name>
<evidence type="ECO:0000256" key="5">
    <source>
        <dbReference type="ARBA" id="ARBA00022741"/>
    </source>
</evidence>
<keyword evidence="4" id="KW-0677">Repeat</keyword>
<dbReference type="Proteomes" id="UP001501138">
    <property type="component" value="Unassembled WGS sequence"/>
</dbReference>
<protein>
    <submittedName>
        <fullName evidence="10">Sugar ABC transporter ATP-binding protein</fullName>
    </submittedName>
</protein>
<dbReference type="EMBL" id="BAAAPM010000003">
    <property type="protein sequence ID" value="GAA1714025.1"/>
    <property type="molecule type" value="Genomic_DNA"/>
</dbReference>
<keyword evidence="7" id="KW-1278">Translocase</keyword>
<evidence type="ECO:0000313" key="10">
    <source>
        <dbReference type="EMBL" id="GAA1714025.1"/>
    </source>
</evidence>
<keyword evidence="3" id="KW-0762">Sugar transport</keyword>
<evidence type="ECO:0000256" key="2">
    <source>
        <dbReference type="ARBA" id="ARBA00022475"/>
    </source>
</evidence>
<evidence type="ECO:0000256" key="4">
    <source>
        <dbReference type="ARBA" id="ARBA00022737"/>
    </source>
</evidence>
<evidence type="ECO:0000256" key="1">
    <source>
        <dbReference type="ARBA" id="ARBA00022448"/>
    </source>
</evidence>
<evidence type="ECO:0000313" key="11">
    <source>
        <dbReference type="Proteomes" id="UP001501138"/>
    </source>
</evidence>
<dbReference type="SMART" id="SM00382">
    <property type="entry name" value="AAA"/>
    <property type="match status" value="2"/>
</dbReference>
<keyword evidence="5" id="KW-0547">Nucleotide-binding</keyword>
<proteinExistence type="predicted"/>
<gene>
    <name evidence="10" type="primary">gguA_2</name>
    <name evidence="10" type="ORF">GCM10009809_07800</name>
</gene>
<feature type="domain" description="ABC transporter" evidence="9">
    <location>
        <begin position="5"/>
        <end position="243"/>
    </location>
</feature>
<organism evidence="10 11">
    <name type="scientific">Isoptericola hypogeus</name>
    <dbReference type="NCBI Taxonomy" id="300179"/>
    <lineage>
        <taxon>Bacteria</taxon>
        <taxon>Bacillati</taxon>
        <taxon>Actinomycetota</taxon>
        <taxon>Actinomycetes</taxon>
        <taxon>Micrococcales</taxon>
        <taxon>Promicromonosporaceae</taxon>
        <taxon>Isoptericola</taxon>
    </lineage>
</organism>
<evidence type="ECO:0000256" key="8">
    <source>
        <dbReference type="ARBA" id="ARBA00023136"/>
    </source>
</evidence>
<dbReference type="Gene3D" id="3.40.50.300">
    <property type="entry name" value="P-loop containing nucleotide triphosphate hydrolases"/>
    <property type="match status" value="2"/>
</dbReference>
<keyword evidence="8" id="KW-0472">Membrane</keyword>
<dbReference type="CDD" id="cd03216">
    <property type="entry name" value="ABC_Carb_Monos_I"/>
    <property type="match status" value="1"/>
</dbReference>
<dbReference type="PANTHER" id="PTHR43790">
    <property type="entry name" value="CARBOHYDRATE TRANSPORT ATP-BINDING PROTEIN MG119-RELATED"/>
    <property type="match status" value="1"/>
</dbReference>
<dbReference type="InterPro" id="IPR017871">
    <property type="entry name" value="ABC_transporter-like_CS"/>
</dbReference>
<dbReference type="PROSITE" id="PS00211">
    <property type="entry name" value="ABC_TRANSPORTER_1"/>
    <property type="match status" value="1"/>
</dbReference>
<comment type="caution">
    <text evidence="10">The sequence shown here is derived from an EMBL/GenBank/DDBJ whole genome shotgun (WGS) entry which is preliminary data.</text>
</comment>